<dbReference type="KEGG" id="vg:54984294"/>
<evidence type="ECO:0000256" key="1">
    <source>
        <dbReference type="SAM" id="Coils"/>
    </source>
</evidence>
<evidence type="ECO:0000313" key="2">
    <source>
        <dbReference type="EMBL" id="APL99328.1"/>
    </source>
</evidence>
<dbReference type="Proteomes" id="UP000241807">
    <property type="component" value="Segment"/>
</dbReference>
<reference evidence="3" key="2">
    <citation type="journal article" date="2021" name="Viruses">
        <title>Are Bordetella bronchiseptica Siphoviruses (Genus Vojvodinavirus) Appropriate for Phage Therapy Bacterial Allies or Foes?</title>
        <authorList>
            <person name="Petrovic Fabijan A."/>
            <person name="Aleksic Sabo V."/>
            <person name="Gavric D."/>
            <person name="Doffkay Z."/>
            <person name="Rakhely G."/>
            <person name="Knezevic P."/>
        </authorList>
    </citation>
    <scope>NUCLEOTIDE SEQUENCE [LARGE SCALE GENOMIC DNA]</scope>
</reference>
<keyword evidence="3" id="KW-1185">Reference proteome</keyword>
<sequence>MTDHKHINVRLEGPALALAQDITAACAAAREKVEALQRDFERQAEKIQEETNQELKALWPQLHLAAGVPVGEVGEWKLDASYLDDHGVAFLSKCCHEGEEGGLADFLRALGDGTGLKH</sequence>
<evidence type="ECO:0000313" key="3">
    <source>
        <dbReference type="Proteomes" id="UP000241807"/>
    </source>
</evidence>
<dbReference type="RefSeq" id="YP_009794043.1">
    <property type="nucleotide sequence ID" value="NC_047878.1"/>
</dbReference>
<proteinExistence type="predicted"/>
<dbReference type="EMBL" id="KY000220">
    <property type="protein sequence ID" value="APL99328.1"/>
    <property type="molecule type" value="Genomic_DNA"/>
</dbReference>
<name>A0A2D0W9I5_9CAUD</name>
<feature type="coiled-coil region" evidence="1">
    <location>
        <begin position="19"/>
        <end position="53"/>
    </location>
</feature>
<accession>A0A2D0W9I5</accession>
<organism evidence="2 3">
    <name type="scientific">Bordetella phage FP1</name>
    <dbReference type="NCBI Taxonomy" id="1916125"/>
    <lineage>
        <taxon>Viruses</taxon>
        <taxon>Duplodnaviria</taxon>
        <taxon>Heunggongvirae</taxon>
        <taxon>Uroviricota</taxon>
        <taxon>Caudoviricetes</taxon>
        <taxon>Mesyanzhinovviridae</taxon>
        <taxon>Rabinowitzvirinae</taxon>
        <taxon>Vojvodinavirus</taxon>
        <taxon>Vojvodinavirus FP1</taxon>
        <taxon>Bordetella virus FP1</taxon>
    </lineage>
</organism>
<reference evidence="2 3" key="1">
    <citation type="submission" date="2016-10" db="EMBL/GenBank/DDBJ databases">
        <title>Properties of three new Bordetella phage species from family Siphoviridae.</title>
        <authorList>
            <person name="Knezevic P."/>
            <person name="Petrovic Fabijan A."/>
            <person name="Doffkay Z."/>
            <person name="Rakhely G."/>
        </authorList>
    </citation>
    <scope>NUCLEOTIDE SEQUENCE [LARGE SCALE GENOMIC DNA]</scope>
</reference>
<protein>
    <submittedName>
        <fullName evidence="2">Uncharacterized protein</fullName>
    </submittedName>
</protein>
<dbReference type="GeneID" id="54984294"/>
<keyword evidence="1" id="KW-0175">Coiled coil</keyword>